<evidence type="ECO:0000259" key="7">
    <source>
        <dbReference type="Pfam" id="PF00361"/>
    </source>
</evidence>
<protein>
    <submittedName>
        <fullName evidence="9">NADH-quinone oxidoreductase subunit L</fullName>
        <ecNumber evidence="9">1.6.5.-</ecNumber>
    </submittedName>
</protein>
<dbReference type="GO" id="GO:0042773">
    <property type="term" value="P:ATP synthesis coupled electron transport"/>
    <property type="evidence" value="ECO:0007669"/>
    <property type="project" value="InterPro"/>
</dbReference>
<sequence>MTGLATALVAVPALAACLGLAVGRARPRLVVPVAVGGAGLSAVLAVVLAVDVLRGRIDLPPLLDGPAGPNWVTGSDGAVPDLRPALTADPLAVVVAVAVTVVALLVQVYSAGYLRGDPRTSSYAALVSLFTAAMLLVVLAGDLLVLFVGWEVMGACSYFLVGHHWEEPAARAAAVKAFLVTRVGDVCLLFGVFGLSLGEEGWSSRLGDVLLQDPSTVVLLLVLVGALGKSAQFPLHVWLPDAMAGPTPVSALIHAATMVAAGVYLVARLWPLFAQDTAVLAVLAVVAAVTMVGAALAALAQPDLKRVLAWSTVSQLAVMFGGLAVAAPVAAVFHLLAHAAFKALLFLAAGAVMHALGTSLLRDMGGLRRAMPVTAATTAAGLLALVGVPPLSGFWSKDAVLTAAEEVALHPHAGGPAAWTGWLVLVAGLLTVALTAAYCARLWLLAFAGERRGAAEAHEAPAVLRWPLVALAVPTALLGLLAVPGWLDEALEELPGRVVLGASSEPAPASSLEIAYGGSLAPSLLTSALSVLLLLAGAGAVLALHRRDPAGDPAAALGRARPVLEGAYGLDALYDRVLVRPSGALARLAVAGDRDVVDAYVRGSGRGAQLLGAALRLTQRGSVQGYLTGLLAGVVVLAVAGAVGLGGGR</sequence>
<evidence type="ECO:0000256" key="2">
    <source>
        <dbReference type="ARBA" id="ARBA00022692"/>
    </source>
</evidence>
<feature type="transmembrane region" description="Helical" evidence="6">
    <location>
        <begin position="251"/>
        <end position="273"/>
    </location>
</feature>
<dbReference type="Pfam" id="PF00361">
    <property type="entry name" value="Proton_antipo_M"/>
    <property type="match status" value="1"/>
</dbReference>
<feature type="domain" description="NADH:quinone oxidoreductase/Mrp antiporter transmembrane" evidence="7">
    <location>
        <begin position="140"/>
        <end position="406"/>
    </location>
</feature>
<evidence type="ECO:0000256" key="5">
    <source>
        <dbReference type="RuleBase" id="RU000320"/>
    </source>
</evidence>
<evidence type="ECO:0000256" key="4">
    <source>
        <dbReference type="ARBA" id="ARBA00023136"/>
    </source>
</evidence>
<dbReference type="InterPro" id="IPR001750">
    <property type="entry name" value="ND/Mrp_TM"/>
</dbReference>
<dbReference type="PANTHER" id="PTHR42829:SF2">
    <property type="entry name" value="NADH-UBIQUINONE OXIDOREDUCTASE CHAIN 5"/>
    <property type="match status" value="1"/>
</dbReference>
<dbReference type="GO" id="GO:0008137">
    <property type="term" value="F:NADH dehydrogenase (ubiquinone) activity"/>
    <property type="evidence" value="ECO:0007669"/>
    <property type="project" value="InterPro"/>
</dbReference>
<reference evidence="9 10" key="1">
    <citation type="submission" date="2018-09" db="EMBL/GenBank/DDBJ databases">
        <title>YIM 75000 draft genome.</title>
        <authorList>
            <person name="Tang S."/>
            <person name="Feng Y."/>
        </authorList>
    </citation>
    <scope>NUCLEOTIDE SEQUENCE [LARGE SCALE GENOMIC DNA]</scope>
    <source>
        <strain evidence="9 10">YIM 75000</strain>
    </source>
</reference>
<feature type="transmembrane region" description="Helical" evidence="6">
    <location>
        <begin position="307"/>
        <end position="333"/>
    </location>
</feature>
<proteinExistence type="predicted"/>
<dbReference type="Gene3D" id="1.20.5.2700">
    <property type="match status" value="1"/>
</dbReference>
<dbReference type="RefSeq" id="WP_119951610.1">
    <property type="nucleotide sequence ID" value="NZ_QZEZ01000009.1"/>
</dbReference>
<dbReference type="InterPro" id="IPR018393">
    <property type="entry name" value="NADHpl_OxRdtase_5_subgr"/>
</dbReference>
<dbReference type="InterPro" id="IPR003945">
    <property type="entry name" value="NU5C-like"/>
</dbReference>
<keyword evidence="9" id="KW-0560">Oxidoreductase</keyword>
<dbReference type="OrthoDB" id="9811798at2"/>
<dbReference type="Proteomes" id="UP000265614">
    <property type="component" value="Unassembled WGS sequence"/>
</dbReference>
<accession>A0A3A3YPZ2</accession>
<evidence type="ECO:0000256" key="1">
    <source>
        <dbReference type="ARBA" id="ARBA00004127"/>
    </source>
</evidence>
<dbReference type="PRINTS" id="PR01434">
    <property type="entry name" value="NADHDHGNASE5"/>
</dbReference>
<feature type="transmembrane region" description="Helical" evidence="6">
    <location>
        <begin position="217"/>
        <end position="239"/>
    </location>
</feature>
<evidence type="ECO:0000313" key="9">
    <source>
        <dbReference type="EMBL" id="RJK93424.1"/>
    </source>
</evidence>
<keyword evidence="3 6" id="KW-1133">Transmembrane helix</keyword>
<feature type="transmembrane region" description="Helical" evidence="6">
    <location>
        <begin position="466"/>
        <end position="487"/>
    </location>
</feature>
<dbReference type="AlphaFoldDB" id="A0A3A3YPZ2"/>
<dbReference type="GO" id="GO:0016020">
    <property type="term" value="C:membrane"/>
    <property type="evidence" value="ECO:0007669"/>
    <property type="project" value="UniProtKB-SubCell"/>
</dbReference>
<feature type="transmembrane region" description="Helical" evidence="6">
    <location>
        <begin position="626"/>
        <end position="646"/>
    </location>
</feature>
<feature type="transmembrane region" description="Helical" evidence="6">
    <location>
        <begin position="29"/>
        <end position="53"/>
    </location>
</feature>
<keyword evidence="2 5" id="KW-0812">Transmembrane</keyword>
<evidence type="ECO:0000259" key="8">
    <source>
        <dbReference type="Pfam" id="PF00662"/>
    </source>
</evidence>
<dbReference type="GO" id="GO:0015990">
    <property type="term" value="P:electron transport coupled proton transport"/>
    <property type="evidence" value="ECO:0007669"/>
    <property type="project" value="TreeGrafter"/>
</dbReference>
<dbReference type="PRINTS" id="PR01435">
    <property type="entry name" value="NPOXDRDTASE5"/>
</dbReference>
<organism evidence="9 10">
    <name type="scientific">Vallicoccus soli</name>
    <dbReference type="NCBI Taxonomy" id="2339232"/>
    <lineage>
        <taxon>Bacteria</taxon>
        <taxon>Bacillati</taxon>
        <taxon>Actinomycetota</taxon>
        <taxon>Actinomycetes</taxon>
        <taxon>Motilibacterales</taxon>
        <taxon>Vallicoccaceae</taxon>
        <taxon>Vallicoccus</taxon>
    </lineage>
</organism>
<feature type="transmembrane region" description="Helical" evidence="6">
    <location>
        <begin position="279"/>
        <end position="300"/>
    </location>
</feature>
<feature type="domain" description="NADH-Ubiquinone oxidoreductase (complex I) chain 5 N-terminal" evidence="8">
    <location>
        <begin position="85"/>
        <end position="123"/>
    </location>
</feature>
<dbReference type="Pfam" id="PF00662">
    <property type="entry name" value="Proton_antipo_N"/>
    <property type="match status" value="1"/>
</dbReference>
<keyword evidence="4 6" id="KW-0472">Membrane</keyword>
<dbReference type="NCBIfam" id="TIGR01974">
    <property type="entry name" value="NDH_I_L"/>
    <property type="match status" value="1"/>
</dbReference>
<feature type="transmembrane region" description="Helical" evidence="6">
    <location>
        <begin position="419"/>
        <end position="445"/>
    </location>
</feature>
<feature type="transmembrane region" description="Helical" evidence="6">
    <location>
        <begin position="91"/>
        <end position="109"/>
    </location>
</feature>
<evidence type="ECO:0000313" key="10">
    <source>
        <dbReference type="Proteomes" id="UP000265614"/>
    </source>
</evidence>
<name>A0A3A3YPZ2_9ACTN</name>
<evidence type="ECO:0000256" key="6">
    <source>
        <dbReference type="SAM" id="Phobius"/>
    </source>
</evidence>
<feature type="transmembrane region" description="Helical" evidence="6">
    <location>
        <begin position="129"/>
        <end position="161"/>
    </location>
</feature>
<dbReference type="GO" id="GO:0012505">
    <property type="term" value="C:endomembrane system"/>
    <property type="evidence" value="ECO:0007669"/>
    <property type="project" value="UniProtKB-SubCell"/>
</dbReference>
<dbReference type="PANTHER" id="PTHR42829">
    <property type="entry name" value="NADH-UBIQUINONE OXIDOREDUCTASE CHAIN 5"/>
    <property type="match status" value="1"/>
</dbReference>
<gene>
    <name evidence="9" type="ORF">D5H78_16510</name>
</gene>
<comment type="subcellular location">
    <subcellularLocation>
        <location evidence="1">Endomembrane system</location>
        <topology evidence="1">Multi-pass membrane protein</topology>
    </subcellularLocation>
    <subcellularLocation>
        <location evidence="5">Membrane</location>
        <topology evidence="5">Multi-pass membrane protein</topology>
    </subcellularLocation>
</comment>
<feature type="transmembrane region" description="Helical" evidence="6">
    <location>
        <begin position="524"/>
        <end position="544"/>
    </location>
</feature>
<dbReference type="InterPro" id="IPR001516">
    <property type="entry name" value="Proton_antipo_N"/>
</dbReference>
<feature type="transmembrane region" description="Helical" evidence="6">
    <location>
        <begin position="173"/>
        <end position="197"/>
    </location>
</feature>
<dbReference type="EMBL" id="QZEZ01000009">
    <property type="protein sequence ID" value="RJK93424.1"/>
    <property type="molecule type" value="Genomic_DNA"/>
</dbReference>
<evidence type="ECO:0000256" key="3">
    <source>
        <dbReference type="ARBA" id="ARBA00022989"/>
    </source>
</evidence>
<keyword evidence="10" id="KW-1185">Reference proteome</keyword>
<comment type="caution">
    <text evidence="9">The sequence shown here is derived from an EMBL/GenBank/DDBJ whole genome shotgun (WGS) entry which is preliminary data.</text>
</comment>
<dbReference type="GO" id="GO:0003954">
    <property type="term" value="F:NADH dehydrogenase activity"/>
    <property type="evidence" value="ECO:0007669"/>
    <property type="project" value="TreeGrafter"/>
</dbReference>
<feature type="transmembrane region" description="Helical" evidence="6">
    <location>
        <begin position="373"/>
        <end position="392"/>
    </location>
</feature>
<feature type="transmembrane region" description="Helical" evidence="6">
    <location>
        <begin position="339"/>
        <end position="361"/>
    </location>
</feature>
<dbReference type="EC" id="1.6.5.-" evidence="9"/>